<dbReference type="InterPro" id="IPR008862">
    <property type="entry name" value="Tcp11"/>
</dbReference>
<name>A0A9P4Y4E7_CRYP1</name>
<reference evidence="3" key="1">
    <citation type="journal article" date="2020" name="Phytopathology">
        <title>Genome sequence of the chestnut blight fungus Cryphonectria parasitica EP155: A fundamental resource for an archetypical invasive plant pathogen.</title>
        <authorList>
            <person name="Crouch J.A."/>
            <person name="Dawe A."/>
            <person name="Aerts A."/>
            <person name="Barry K."/>
            <person name="Churchill A.C.L."/>
            <person name="Grimwood J."/>
            <person name="Hillman B."/>
            <person name="Milgroom M.G."/>
            <person name="Pangilinan J."/>
            <person name="Smith M."/>
            <person name="Salamov A."/>
            <person name="Schmutz J."/>
            <person name="Yadav J."/>
            <person name="Grigoriev I.V."/>
            <person name="Nuss D."/>
        </authorList>
    </citation>
    <scope>NUCLEOTIDE SEQUENCE</scope>
    <source>
        <strain evidence="3">EP155</strain>
    </source>
</reference>
<dbReference type="EMBL" id="MU032347">
    <property type="protein sequence ID" value="KAF3766167.1"/>
    <property type="molecule type" value="Genomic_DNA"/>
</dbReference>
<comment type="similarity">
    <text evidence="1">Belongs to the TCP11 family.</text>
</comment>
<dbReference type="Proteomes" id="UP000803844">
    <property type="component" value="Unassembled WGS sequence"/>
</dbReference>
<feature type="compositionally biased region" description="Basic and acidic residues" evidence="2">
    <location>
        <begin position="526"/>
        <end position="535"/>
    </location>
</feature>
<proteinExistence type="inferred from homology"/>
<sequence>MRRPSVDLAEPSRNLEESVGAPAPDSFDPETSDSLALETDFTQTLDLHEDGGGPQSLPRAFTPPPHLAARFYRPSQNRRKDSAASSRRNSVCSVPSLSSSHGAAQLHSGPQSKHIANHQRRDAILKDRQKRLADRAAHVEKVRLRAARAKERTISLSEERAIAAKEARERNLNQIAAACAEEVKRAKAIAESTKGKRELELQKMRQQMEERQAEAERRREELRRQPQRARGSSLDSKKSVEALSPVGEVSTPEPRPLAEDAAVCRLQTWWRATTKRQAVNAFSQLGLTLDEFRDKHYDAATELIQDQRVMLATARILAICGLEKGKPDSVAQMGTVRLFLSAFLILGHPSQVLSNTYDLGEQDQGSSSSSSSASSASSPLRPRDDLANPLVQELVGKAKDLLITFENIVSRLTSLNNYTVPPSLADALPTAHACFERAFLNWQTRDKSALIDGMLKQLVELDALIDHVKETSVPAAVEEYKEAVAPNQQMFVVRIKKVLGPEKGLRVIRQALFQARKERAAKKKQRTDMRPRAAEESMTAESVMAELTPGEQQTTATITARQSVARPVGASAGTSPTSSSRSSVPQMAPQANLLPDNRVVMHELAINKEYRTSAQDFVDAESKALKPYLDGMRATMNGDALSREIHFCQLINVAAHIQQKLLRLVHPSNPLHSVVMDLLDIEQFKQTFRNGSFSYENFFSSMANLLPKLCAPVRDEQVKDLAENKLVQGSYVERLEALILFIDVMLSDFANLLLHMATPRLLRSAAQYEAKAFANAIHRGEHGLFAAETAWRAARSKVMVETARRDSENTTSQPKNRPTADKIYSHMLVGIFTQTSHIRYGQIPEMLQLDFKRIHKYGDLTRNMITAGGILLQCKNLLKRDVRAPWKTEATRIMTVLDTAESEEAAVNGVMAALEAGRSMPPAVKTHLRGFVQNLIAAHWQMVSATQPEANTTWDPTGHDPNQPVLRLLLKRLRDHLVAHLTAGSRKATNAAGEKLASSGLGEFMDRVRGMTDEMTKVGAVDREAHRPWWEQVAEKIESENAGGD</sequence>
<feature type="compositionally biased region" description="Polar residues" evidence="2">
    <location>
        <begin position="550"/>
        <end position="562"/>
    </location>
</feature>
<accession>A0A9P4Y4E7</accession>
<feature type="compositionally biased region" description="Low complexity" evidence="2">
    <location>
        <begin position="568"/>
        <end position="585"/>
    </location>
</feature>
<keyword evidence="4" id="KW-1185">Reference proteome</keyword>
<comment type="caution">
    <text evidence="3">The sequence shown here is derived from an EMBL/GenBank/DDBJ whole genome shotgun (WGS) entry which is preliminary data.</text>
</comment>
<dbReference type="GO" id="GO:0010737">
    <property type="term" value="P:protein kinase A signaling"/>
    <property type="evidence" value="ECO:0007669"/>
    <property type="project" value="TreeGrafter"/>
</dbReference>
<feature type="region of interest" description="Disordered" evidence="2">
    <location>
        <begin position="197"/>
        <end position="254"/>
    </location>
</feature>
<dbReference type="AlphaFoldDB" id="A0A9P4Y4E7"/>
<dbReference type="GeneID" id="63838571"/>
<feature type="compositionally biased region" description="Low complexity" evidence="2">
    <location>
        <begin position="90"/>
        <end position="100"/>
    </location>
</feature>
<feature type="region of interest" description="Disordered" evidence="2">
    <location>
        <begin position="1"/>
        <end position="118"/>
    </location>
</feature>
<dbReference type="RefSeq" id="XP_040777128.1">
    <property type="nucleotide sequence ID" value="XM_040921442.1"/>
</dbReference>
<dbReference type="PANTHER" id="PTHR12832:SF18">
    <property type="entry name" value="IQ CALMODULIN-BINDING MOTIF DOMAIN PROTEIN (AFU_ORTHOLOGUE AFUA_1G08920)"/>
    <property type="match status" value="1"/>
</dbReference>
<protein>
    <recommendedName>
        <fullName evidence="5">IQ calmodulin-binding motif domain protein</fullName>
    </recommendedName>
</protein>
<dbReference type="OrthoDB" id="276323at2759"/>
<evidence type="ECO:0000313" key="4">
    <source>
        <dbReference type="Proteomes" id="UP000803844"/>
    </source>
</evidence>
<organism evidence="3 4">
    <name type="scientific">Cryphonectria parasitica (strain ATCC 38755 / EP155)</name>
    <dbReference type="NCBI Taxonomy" id="660469"/>
    <lineage>
        <taxon>Eukaryota</taxon>
        <taxon>Fungi</taxon>
        <taxon>Dikarya</taxon>
        <taxon>Ascomycota</taxon>
        <taxon>Pezizomycotina</taxon>
        <taxon>Sordariomycetes</taxon>
        <taxon>Sordariomycetidae</taxon>
        <taxon>Diaporthales</taxon>
        <taxon>Cryphonectriaceae</taxon>
        <taxon>Cryphonectria-Endothia species complex</taxon>
        <taxon>Cryphonectria</taxon>
    </lineage>
</organism>
<evidence type="ECO:0008006" key="5">
    <source>
        <dbReference type="Google" id="ProtNLM"/>
    </source>
</evidence>
<evidence type="ECO:0000256" key="2">
    <source>
        <dbReference type="SAM" id="MobiDB-lite"/>
    </source>
</evidence>
<feature type="region of interest" description="Disordered" evidence="2">
    <location>
        <begin position="357"/>
        <end position="384"/>
    </location>
</feature>
<evidence type="ECO:0000313" key="3">
    <source>
        <dbReference type="EMBL" id="KAF3766167.1"/>
    </source>
</evidence>
<feature type="compositionally biased region" description="Basic and acidic residues" evidence="2">
    <location>
        <begin position="197"/>
        <end position="224"/>
    </location>
</feature>
<feature type="compositionally biased region" description="Low complexity" evidence="2">
    <location>
        <begin position="366"/>
        <end position="378"/>
    </location>
</feature>
<gene>
    <name evidence="3" type="ORF">M406DRAFT_339442</name>
</gene>
<dbReference type="Pfam" id="PF05794">
    <property type="entry name" value="Tcp11"/>
    <property type="match status" value="1"/>
</dbReference>
<dbReference type="PANTHER" id="PTHR12832">
    <property type="entry name" value="TESTIS-SPECIFIC PROTEIN PBS13 T-COMPLEX 11"/>
    <property type="match status" value="1"/>
</dbReference>
<feature type="region of interest" description="Disordered" evidence="2">
    <location>
        <begin position="518"/>
        <end position="593"/>
    </location>
</feature>
<evidence type="ECO:0000256" key="1">
    <source>
        <dbReference type="ARBA" id="ARBA00010954"/>
    </source>
</evidence>